<dbReference type="Pfam" id="PF06426">
    <property type="entry name" value="SATase_N"/>
    <property type="match status" value="1"/>
</dbReference>
<dbReference type="UniPathway" id="UPA00136">
    <property type="reaction ID" value="UER00199"/>
</dbReference>
<dbReference type="NCBIfam" id="NF041874">
    <property type="entry name" value="EPS_EpsC"/>
    <property type="match status" value="1"/>
</dbReference>
<protein>
    <recommendedName>
        <fullName evidence="1">Serine acetyltransferase</fullName>
    </recommendedName>
</protein>
<feature type="domain" description="Serine acetyltransferase N-terminal" evidence="5">
    <location>
        <begin position="58"/>
        <end position="102"/>
    </location>
</feature>
<dbReference type="GO" id="GO:0009001">
    <property type="term" value="F:serine O-acetyltransferase activity"/>
    <property type="evidence" value="ECO:0007669"/>
    <property type="project" value="InterPro"/>
</dbReference>
<evidence type="ECO:0000259" key="5">
    <source>
        <dbReference type="Pfam" id="PF06426"/>
    </source>
</evidence>
<sequence length="237" mass="27037">MKLKTFRELPNKKDIKDIVKYIRDYIFPDFFRESGNINNTKKNISKLYLKIVSKNSNLEDFIKRLDEIKIILKKDLEFFFDSDPACKSYEEIILTYPGFRAVFSYRISHIFYNQKQYLTARIISEYTHSKTGIDIHPGANIGEYFFIDHGTGIVIGETTIIGHHVKIYQGVTLGALSLKNGRGLENEKRHPTVCDNVTIYANASIFGGKTVIGSNVIIGANCIVLKSVKENERVTLS</sequence>
<comment type="caution">
    <text evidence="6">The sequence shown here is derived from an EMBL/GenBank/DDBJ whole genome shotgun (WGS) entry which is preliminary data.</text>
</comment>
<proteinExistence type="predicted"/>
<accession>A0A5C8D8M5</accession>
<keyword evidence="4" id="KW-0012">Acyltransferase</keyword>
<dbReference type="PANTHER" id="PTHR42811">
    <property type="entry name" value="SERINE ACETYLTRANSFERASE"/>
    <property type="match status" value="1"/>
</dbReference>
<keyword evidence="2" id="KW-0028">Amino-acid biosynthesis</keyword>
<dbReference type="InterPro" id="IPR011004">
    <property type="entry name" value="Trimer_LpxA-like_sf"/>
</dbReference>
<dbReference type="Proteomes" id="UP000324638">
    <property type="component" value="Unassembled WGS sequence"/>
</dbReference>
<dbReference type="InterPro" id="IPR042122">
    <property type="entry name" value="Ser_AcTrfase_N_sf"/>
</dbReference>
<dbReference type="Gene3D" id="1.10.3130.10">
    <property type="entry name" value="serine acetyltransferase, domain 1"/>
    <property type="match status" value="1"/>
</dbReference>
<evidence type="ECO:0000256" key="1">
    <source>
        <dbReference type="ARBA" id="ARBA00018522"/>
    </source>
</evidence>
<dbReference type="InterPro" id="IPR053376">
    <property type="entry name" value="Serine_acetyltransferase"/>
</dbReference>
<evidence type="ECO:0000256" key="3">
    <source>
        <dbReference type="ARBA" id="ARBA00022679"/>
    </source>
</evidence>
<dbReference type="EMBL" id="SAXU01000001">
    <property type="protein sequence ID" value="TXJ21566.1"/>
    <property type="molecule type" value="Genomic_DNA"/>
</dbReference>
<dbReference type="AlphaFoldDB" id="A0A5C8D8M5"/>
<evidence type="ECO:0000313" key="6">
    <source>
        <dbReference type="EMBL" id="TXJ21566.1"/>
    </source>
</evidence>
<keyword evidence="3 6" id="KW-0808">Transferase</keyword>
<dbReference type="SUPFAM" id="SSF51161">
    <property type="entry name" value="Trimeric LpxA-like enzymes"/>
    <property type="match status" value="1"/>
</dbReference>
<evidence type="ECO:0000313" key="7">
    <source>
        <dbReference type="Proteomes" id="UP000324638"/>
    </source>
</evidence>
<organism evidence="6 7">
    <name type="scientific">Brachyspira aalborgi</name>
    <dbReference type="NCBI Taxonomy" id="29522"/>
    <lineage>
        <taxon>Bacteria</taxon>
        <taxon>Pseudomonadati</taxon>
        <taxon>Spirochaetota</taxon>
        <taxon>Spirochaetia</taxon>
        <taxon>Brachyspirales</taxon>
        <taxon>Brachyspiraceae</taxon>
        <taxon>Brachyspira</taxon>
    </lineage>
</organism>
<name>A0A5C8D8M5_9SPIR</name>
<dbReference type="InterPro" id="IPR010493">
    <property type="entry name" value="Ser_AcTrfase_N"/>
</dbReference>
<evidence type="ECO:0000256" key="4">
    <source>
        <dbReference type="ARBA" id="ARBA00023315"/>
    </source>
</evidence>
<dbReference type="Gene3D" id="2.160.10.10">
    <property type="entry name" value="Hexapeptide repeat proteins"/>
    <property type="match status" value="1"/>
</dbReference>
<gene>
    <name evidence="6" type="ORF">EPJ79_10730</name>
</gene>
<evidence type="ECO:0000256" key="2">
    <source>
        <dbReference type="ARBA" id="ARBA00022605"/>
    </source>
</evidence>
<dbReference type="RefSeq" id="WP_147739484.1">
    <property type="nucleotide sequence ID" value="NZ_SAXU01000001.1"/>
</dbReference>
<dbReference type="CDD" id="cd03354">
    <property type="entry name" value="LbH_SAT"/>
    <property type="match status" value="1"/>
</dbReference>
<dbReference type="InterPro" id="IPR045304">
    <property type="entry name" value="LbH_SAT"/>
</dbReference>
<dbReference type="GO" id="GO:0006535">
    <property type="term" value="P:cysteine biosynthetic process from serine"/>
    <property type="evidence" value="ECO:0007669"/>
    <property type="project" value="InterPro"/>
</dbReference>
<reference evidence="6 7" key="1">
    <citation type="journal article" date="1992" name="Lakartidningen">
        <title>[Penicillin V and not amoxicillin is the first choice preparation in acute otitis].</title>
        <authorList>
            <person name="Kamme C."/>
            <person name="Lundgren K."/>
            <person name="Prellner K."/>
        </authorList>
    </citation>
    <scope>NUCLEOTIDE SEQUENCE [LARGE SCALE GENOMIC DNA]</scope>
    <source>
        <strain evidence="6 7">513A</strain>
    </source>
</reference>
<dbReference type="GO" id="GO:0005737">
    <property type="term" value="C:cytoplasm"/>
    <property type="evidence" value="ECO:0007669"/>
    <property type="project" value="InterPro"/>
</dbReference>